<comment type="cofactor">
    <cofactor evidence="1">
        <name>Mg(2+)</name>
        <dbReference type="ChEBI" id="CHEBI:18420"/>
    </cofactor>
</comment>
<dbReference type="PANTHER" id="PTHR11048:SF28">
    <property type="entry name" value="4-HYDROXYBENZOATE POLYPRENYLTRANSFERASE, MITOCHONDRIAL"/>
    <property type="match status" value="1"/>
</dbReference>
<keyword evidence="7 8" id="KW-0472">Membrane</keyword>
<evidence type="ECO:0000256" key="4">
    <source>
        <dbReference type="ARBA" id="ARBA00022679"/>
    </source>
</evidence>
<dbReference type="InterPro" id="IPR044878">
    <property type="entry name" value="UbiA_sf"/>
</dbReference>
<dbReference type="GO" id="GO:0005886">
    <property type="term" value="C:plasma membrane"/>
    <property type="evidence" value="ECO:0007669"/>
    <property type="project" value="TreeGrafter"/>
</dbReference>
<feature type="transmembrane region" description="Helical" evidence="8">
    <location>
        <begin position="275"/>
        <end position="294"/>
    </location>
</feature>
<keyword evidence="4 9" id="KW-0808">Transferase</keyword>
<protein>
    <submittedName>
        <fullName evidence="9">Menaquinone via futalosine polyprenyltransferase (MenA homolog)</fullName>
    </submittedName>
</protein>
<dbReference type="AlphaFoldDB" id="A0A161KFJ9"/>
<keyword evidence="5 8" id="KW-0812">Transmembrane</keyword>
<feature type="transmembrane region" description="Helical" evidence="8">
    <location>
        <begin position="174"/>
        <end position="195"/>
    </location>
</feature>
<evidence type="ECO:0000313" key="9">
    <source>
        <dbReference type="EMBL" id="CUV02067.1"/>
    </source>
</evidence>
<comment type="similarity">
    <text evidence="3">Belongs to the UbiA prenyltransferase family.</text>
</comment>
<keyword evidence="6 8" id="KW-1133">Transmembrane helix</keyword>
<feature type="transmembrane region" description="Helical" evidence="8">
    <location>
        <begin position="122"/>
        <end position="140"/>
    </location>
</feature>
<dbReference type="NCBIfam" id="TIGR01475">
    <property type="entry name" value="ubiA_other"/>
    <property type="match status" value="1"/>
</dbReference>
<dbReference type="EMBL" id="FAXA01000173">
    <property type="protein sequence ID" value="CUV02067.1"/>
    <property type="molecule type" value="Genomic_DNA"/>
</dbReference>
<dbReference type="GO" id="GO:0006744">
    <property type="term" value="P:ubiquinone biosynthetic process"/>
    <property type="evidence" value="ECO:0007669"/>
    <property type="project" value="TreeGrafter"/>
</dbReference>
<dbReference type="GO" id="GO:0016765">
    <property type="term" value="F:transferase activity, transferring alkyl or aryl (other than methyl) groups"/>
    <property type="evidence" value="ECO:0007669"/>
    <property type="project" value="InterPro"/>
</dbReference>
<dbReference type="PANTHER" id="PTHR11048">
    <property type="entry name" value="PRENYLTRANSFERASES"/>
    <property type="match status" value="1"/>
</dbReference>
<evidence type="ECO:0000256" key="6">
    <source>
        <dbReference type="ARBA" id="ARBA00022989"/>
    </source>
</evidence>
<comment type="subcellular location">
    <subcellularLocation>
        <location evidence="2">Membrane</location>
        <topology evidence="2">Multi-pass membrane protein</topology>
    </subcellularLocation>
</comment>
<feature type="transmembrane region" description="Helical" evidence="8">
    <location>
        <begin position="147"/>
        <end position="168"/>
    </location>
</feature>
<organism evidence="9">
    <name type="scientific">hydrothermal vent metagenome</name>
    <dbReference type="NCBI Taxonomy" id="652676"/>
    <lineage>
        <taxon>unclassified sequences</taxon>
        <taxon>metagenomes</taxon>
        <taxon>ecological metagenomes</taxon>
    </lineage>
</organism>
<dbReference type="Gene3D" id="1.10.357.140">
    <property type="entry name" value="UbiA prenyltransferase"/>
    <property type="match status" value="1"/>
</dbReference>
<dbReference type="Gene3D" id="1.20.120.1780">
    <property type="entry name" value="UbiA prenyltransferase"/>
    <property type="match status" value="1"/>
</dbReference>
<dbReference type="InterPro" id="IPR006371">
    <property type="entry name" value="Polyprenyltransferase_UbiA-li"/>
</dbReference>
<dbReference type="CDD" id="cd13959">
    <property type="entry name" value="PT_UbiA_COQ2"/>
    <property type="match status" value="1"/>
</dbReference>
<evidence type="ECO:0000256" key="1">
    <source>
        <dbReference type="ARBA" id="ARBA00001946"/>
    </source>
</evidence>
<dbReference type="InterPro" id="IPR000537">
    <property type="entry name" value="UbiA_prenyltransferase"/>
</dbReference>
<dbReference type="Pfam" id="PF01040">
    <property type="entry name" value="UbiA"/>
    <property type="match status" value="1"/>
</dbReference>
<sequence length="296" mass="32485">MSAANAIKNPASIIATRVPRYLITIRVWESLYALPFCFMGMILAADGWPGWSVFIWITVALTGVRTLGMAANRFLHRKEDVHNPRTADRHLPTGKLKPFEVFGLMVVGTGVFFFAASQLNGLALALAPVAAAYVVLYSFAKYYTWACHFFLGWALAISPSAAWIAVTGRLDPEAVLLSVVVALWAGGFDIVYGCADLEFDRSYGINSFPKRWGVAAALRTTRMMHATAAAALLALGLWMDLSFYYFIGWAIAVTLLAGENGLLKVDDLSKLRSPLFQYNSVISMVLLLFTILAVEL</sequence>
<accession>A0A161KFJ9</accession>
<dbReference type="InterPro" id="IPR039653">
    <property type="entry name" value="Prenyltransferase"/>
</dbReference>
<reference evidence="9" key="1">
    <citation type="submission" date="2015-10" db="EMBL/GenBank/DDBJ databases">
        <authorList>
            <person name="Gilbert D.G."/>
        </authorList>
    </citation>
    <scope>NUCLEOTIDE SEQUENCE</scope>
</reference>
<feature type="transmembrane region" description="Helical" evidence="8">
    <location>
        <begin position="51"/>
        <end position="75"/>
    </location>
</feature>
<evidence type="ECO:0000256" key="5">
    <source>
        <dbReference type="ARBA" id="ARBA00022692"/>
    </source>
</evidence>
<feature type="transmembrane region" description="Helical" evidence="8">
    <location>
        <begin position="21"/>
        <end position="45"/>
    </location>
</feature>
<gene>
    <name evidence="9" type="ORF">MGWOODY_Clf636</name>
</gene>
<evidence type="ECO:0000256" key="2">
    <source>
        <dbReference type="ARBA" id="ARBA00004141"/>
    </source>
</evidence>
<evidence type="ECO:0000256" key="8">
    <source>
        <dbReference type="SAM" id="Phobius"/>
    </source>
</evidence>
<proteinExistence type="inferred from homology"/>
<name>A0A161KFJ9_9ZZZZ</name>
<evidence type="ECO:0000256" key="3">
    <source>
        <dbReference type="ARBA" id="ARBA00005985"/>
    </source>
</evidence>
<evidence type="ECO:0000256" key="7">
    <source>
        <dbReference type="ARBA" id="ARBA00023136"/>
    </source>
</evidence>
<feature type="transmembrane region" description="Helical" evidence="8">
    <location>
        <begin position="96"/>
        <end position="116"/>
    </location>
</feature>